<evidence type="ECO:0000256" key="1">
    <source>
        <dbReference type="SAM" id="MobiDB-lite"/>
    </source>
</evidence>
<feature type="compositionally biased region" description="Polar residues" evidence="1">
    <location>
        <begin position="102"/>
        <end position="111"/>
    </location>
</feature>
<organism evidence="2 3">
    <name type="scientific">Candidatus Viridilinea mediisalina</name>
    <dbReference type="NCBI Taxonomy" id="2024553"/>
    <lineage>
        <taxon>Bacteria</taxon>
        <taxon>Bacillati</taxon>
        <taxon>Chloroflexota</taxon>
        <taxon>Chloroflexia</taxon>
        <taxon>Chloroflexales</taxon>
        <taxon>Chloroflexineae</taxon>
        <taxon>Oscillochloridaceae</taxon>
        <taxon>Candidatus Viridilinea</taxon>
    </lineage>
</organism>
<reference evidence="3" key="1">
    <citation type="submission" date="2017-08" db="EMBL/GenBank/DDBJ databases">
        <authorList>
            <person name="Grouzdev D.S."/>
            <person name="Gaisin V.A."/>
            <person name="Rysina M.S."/>
            <person name="Gorlenko V.M."/>
        </authorList>
    </citation>
    <scope>NUCLEOTIDE SEQUENCE [LARGE SCALE GENOMIC DNA]</scope>
    <source>
        <strain evidence="3">Kir15-3F</strain>
    </source>
</reference>
<sequence>MKEGAINCGEAYVDETMVAKLLATAEQLAQVASTSWLRQAQPADRLASTSSALAPPLAEPVEATRRGEGGASTPLWLRQAQPADRLASTSWLRQAQPADRLASTSSALAPP</sequence>
<name>A0A2A6RDD7_9CHLR</name>
<feature type="non-terminal residue" evidence="2">
    <location>
        <position position="111"/>
    </location>
</feature>
<comment type="caution">
    <text evidence="2">The sequence shown here is derived from an EMBL/GenBank/DDBJ whole genome shotgun (WGS) entry which is preliminary data.</text>
</comment>
<keyword evidence="3" id="KW-1185">Reference proteome</keyword>
<accession>A0A2A6RDD7</accession>
<protein>
    <submittedName>
        <fullName evidence="2">Uncharacterized protein</fullName>
    </submittedName>
</protein>
<evidence type="ECO:0000313" key="2">
    <source>
        <dbReference type="EMBL" id="PDV98282.1"/>
    </source>
</evidence>
<dbReference type="AlphaFoldDB" id="A0A2A6RDD7"/>
<feature type="region of interest" description="Disordered" evidence="1">
    <location>
        <begin position="39"/>
        <end position="111"/>
    </location>
</feature>
<feature type="compositionally biased region" description="Low complexity" evidence="1">
    <location>
        <begin position="46"/>
        <end position="61"/>
    </location>
</feature>
<dbReference type="EMBL" id="NQWI01000284">
    <property type="protein sequence ID" value="PDV98282.1"/>
    <property type="molecule type" value="Genomic_DNA"/>
</dbReference>
<evidence type="ECO:0000313" key="3">
    <source>
        <dbReference type="Proteomes" id="UP000220527"/>
    </source>
</evidence>
<gene>
    <name evidence="2" type="ORF">CJ255_22010</name>
</gene>
<dbReference type="Proteomes" id="UP000220527">
    <property type="component" value="Unassembled WGS sequence"/>
</dbReference>
<proteinExistence type="predicted"/>